<dbReference type="GO" id="GO:0032259">
    <property type="term" value="P:methylation"/>
    <property type="evidence" value="ECO:0007669"/>
    <property type="project" value="UniProtKB-KW"/>
</dbReference>
<dbReference type="PANTHER" id="PTHR47739">
    <property type="entry name" value="TRNA1(VAL) (ADENINE(37)-N6)-METHYLTRANSFERASE"/>
    <property type="match status" value="1"/>
</dbReference>
<dbReference type="KEGG" id="bbae:FRD01_11680"/>
<protein>
    <submittedName>
        <fullName evidence="2">Methyltransferase</fullName>
    </submittedName>
</protein>
<dbReference type="GO" id="GO:0008757">
    <property type="term" value="F:S-adenosylmethionine-dependent methyltransferase activity"/>
    <property type="evidence" value="ECO:0007669"/>
    <property type="project" value="UniProtKB-ARBA"/>
</dbReference>
<dbReference type="InterPro" id="IPR029063">
    <property type="entry name" value="SAM-dependent_MTases_sf"/>
</dbReference>
<dbReference type="InterPro" id="IPR002052">
    <property type="entry name" value="DNA_methylase_N6_adenine_CS"/>
</dbReference>
<organism evidence="2 3">
    <name type="scientific">Microvenator marinus</name>
    <dbReference type="NCBI Taxonomy" id="2600177"/>
    <lineage>
        <taxon>Bacteria</taxon>
        <taxon>Deltaproteobacteria</taxon>
        <taxon>Bradymonadales</taxon>
        <taxon>Microvenatoraceae</taxon>
        <taxon>Microvenator</taxon>
    </lineage>
</organism>
<name>A0A5B8XUX0_9DELT</name>
<dbReference type="InterPro" id="IPR007848">
    <property type="entry name" value="Small_mtfrase_dom"/>
</dbReference>
<keyword evidence="2" id="KW-0489">Methyltransferase</keyword>
<gene>
    <name evidence="2" type="ORF">FRD01_11680</name>
</gene>
<dbReference type="AlphaFoldDB" id="A0A5B8XUX0"/>
<dbReference type="EMBL" id="CP042467">
    <property type="protein sequence ID" value="QED27883.1"/>
    <property type="molecule type" value="Genomic_DNA"/>
</dbReference>
<sequence>MHGNRRRSHHAQGLRVSERTQDTLANLTILQHKKGYRFGIDAVLLATDLAEIVGPRVAELGAGQGAVSLAIATQFPNAEILAIERQDGLFELLEENVSTNQFAAQITCIQADIRALRDTRKDLAQTMDLVVFNPPFFAPGSGRLSPNQERREAHQTLHGGIPEFLEVSRWLLKPRGRIKAIAPPSKLAEFFGVCAVSDLGPESLRMVHARAHDDAYLAEVVLRRDFQGELVVMPALVVHENHEFSPEVQARLELQCQAQN</sequence>
<accession>A0A5B8XUX0</accession>
<dbReference type="GO" id="GO:0003676">
    <property type="term" value="F:nucleic acid binding"/>
    <property type="evidence" value="ECO:0007669"/>
    <property type="project" value="InterPro"/>
</dbReference>
<evidence type="ECO:0000313" key="2">
    <source>
        <dbReference type="EMBL" id="QED27883.1"/>
    </source>
</evidence>
<dbReference type="InterPro" id="IPR050210">
    <property type="entry name" value="tRNA_Adenine-N(6)_MTase"/>
</dbReference>
<proteinExistence type="predicted"/>
<feature type="domain" description="Methyltransferase small" evidence="1">
    <location>
        <begin position="43"/>
        <end position="139"/>
    </location>
</feature>
<dbReference type="CDD" id="cd02440">
    <property type="entry name" value="AdoMet_MTases"/>
    <property type="match status" value="1"/>
</dbReference>
<reference evidence="2 3" key="1">
    <citation type="submission" date="2019-08" db="EMBL/GenBank/DDBJ databases">
        <authorList>
            <person name="Liang Q."/>
        </authorList>
    </citation>
    <scope>NUCLEOTIDE SEQUENCE [LARGE SCALE GENOMIC DNA]</scope>
    <source>
        <strain evidence="2 3">V1718</strain>
    </source>
</reference>
<dbReference type="Gene3D" id="3.40.50.150">
    <property type="entry name" value="Vaccinia Virus protein VP39"/>
    <property type="match status" value="1"/>
</dbReference>
<keyword evidence="2" id="KW-0808">Transferase</keyword>
<keyword evidence="3" id="KW-1185">Reference proteome</keyword>
<dbReference type="PANTHER" id="PTHR47739:SF1">
    <property type="entry name" value="TRNA1(VAL) (ADENINE(37)-N6)-METHYLTRANSFERASE"/>
    <property type="match status" value="1"/>
</dbReference>
<dbReference type="SUPFAM" id="SSF53335">
    <property type="entry name" value="S-adenosyl-L-methionine-dependent methyltransferases"/>
    <property type="match status" value="1"/>
</dbReference>
<dbReference type="Pfam" id="PF05175">
    <property type="entry name" value="MTS"/>
    <property type="match status" value="1"/>
</dbReference>
<dbReference type="Proteomes" id="UP000321595">
    <property type="component" value="Chromosome"/>
</dbReference>
<evidence type="ECO:0000313" key="3">
    <source>
        <dbReference type="Proteomes" id="UP000321595"/>
    </source>
</evidence>
<dbReference type="GO" id="GO:0008170">
    <property type="term" value="F:N-methyltransferase activity"/>
    <property type="evidence" value="ECO:0007669"/>
    <property type="project" value="UniProtKB-ARBA"/>
</dbReference>
<dbReference type="PROSITE" id="PS00092">
    <property type="entry name" value="N6_MTASE"/>
    <property type="match status" value="1"/>
</dbReference>
<evidence type="ECO:0000259" key="1">
    <source>
        <dbReference type="Pfam" id="PF05175"/>
    </source>
</evidence>
<dbReference type="OrthoDB" id="5489421at2"/>